<dbReference type="InterPro" id="IPR012919">
    <property type="entry name" value="SUN_dom"/>
</dbReference>
<feature type="compositionally biased region" description="Low complexity" evidence="5">
    <location>
        <begin position="7"/>
        <end position="27"/>
    </location>
</feature>
<dbReference type="PROSITE" id="PS51469">
    <property type="entry name" value="SUN"/>
    <property type="match status" value="1"/>
</dbReference>
<dbReference type="PANTHER" id="PTHR12911">
    <property type="entry name" value="SAD1/UNC-84-LIKE PROTEIN-RELATED"/>
    <property type="match status" value="1"/>
</dbReference>
<evidence type="ECO:0000256" key="1">
    <source>
        <dbReference type="ARBA" id="ARBA00004370"/>
    </source>
</evidence>
<proteinExistence type="predicted"/>
<dbReference type="EMBL" id="KI395058">
    <property type="protein sequence ID" value="ERM99063.1"/>
    <property type="molecule type" value="Genomic_DNA"/>
</dbReference>
<keyword evidence="9" id="KW-1185">Reference proteome</keyword>
<dbReference type="AlphaFoldDB" id="W1NUS2"/>
<keyword evidence="2 6" id="KW-0812">Transmembrane</keyword>
<dbReference type="KEGG" id="atr:18427091"/>
<dbReference type="GO" id="GO:0005635">
    <property type="term" value="C:nuclear envelope"/>
    <property type="evidence" value="ECO:0000318"/>
    <property type="project" value="GO_Central"/>
</dbReference>
<organism evidence="8 9">
    <name type="scientific">Amborella trichopoda</name>
    <dbReference type="NCBI Taxonomy" id="13333"/>
    <lineage>
        <taxon>Eukaryota</taxon>
        <taxon>Viridiplantae</taxon>
        <taxon>Streptophyta</taxon>
        <taxon>Embryophyta</taxon>
        <taxon>Tracheophyta</taxon>
        <taxon>Spermatophyta</taxon>
        <taxon>Magnoliopsida</taxon>
        <taxon>Amborellales</taxon>
        <taxon>Amborellaceae</taxon>
        <taxon>Amborella</taxon>
    </lineage>
</organism>
<dbReference type="Gramene" id="ERM99063">
    <property type="protein sequence ID" value="ERM99063"/>
    <property type="gene ID" value="AMTR_s00101p00088850"/>
</dbReference>
<evidence type="ECO:0000313" key="9">
    <source>
        <dbReference type="Proteomes" id="UP000017836"/>
    </source>
</evidence>
<keyword evidence="3 6" id="KW-1133">Transmembrane helix</keyword>
<accession>W1NUS2</accession>
<dbReference type="eggNOG" id="KOG2687">
    <property type="taxonomic scope" value="Eukaryota"/>
</dbReference>
<keyword evidence="4 6" id="KW-0472">Membrane</keyword>
<dbReference type="InterPro" id="IPR045119">
    <property type="entry name" value="SUN1-5"/>
</dbReference>
<dbReference type="Gene3D" id="2.60.120.260">
    <property type="entry name" value="Galactose-binding domain-like"/>
    <property type="match status" value="1"/>
</dbReference>
<evidence type="ECO:0000256" key="2">
    <source>
        <dbReference type="ARBA" id="ARBA00022692"/>
    </source>
</evidence>
<dbReference type="Pfam" id="PF07738">
    <property type="entry name" value="Sad1_UNC"/>
    <property type="match status" value="1"/>
</dbReference>
<dbReference type="Proteomes" id="UP000017836">
    <property type="component" value="Unassembled WGS sequence"/>
</dbReference>
<evidence type="ECO:0000259" key="7">
    <source>
        <dbReference type="PROSITE" id="PS51469"/>
    </source>
</evidence>
<reference evidence="9" key="1">
    <citation type="journal article" date="2013" name="Science">
        <title>The Amborella genome and the evolution of flowering plants.</title>
        <authorList>
            <consortium name="Amborella Genome Project"/>
        </authorList>
    </citation>
    <scope>NUCLEOTIDE SEQUENCE [LARGE SCALE GENOMIC DNA]</scope>
</reference>
<feature type="transmembrane region" description="Helical" evidence="6">
    <location>
        <begin position="115"/>
        <end position="136"/>
    </location>
</feature>
<evidence type="ECO:0000313" key="8">
    <source>
        <dbReference type="EMBL" id="ERM99063.1"/>
    </source>
</evidence>
<protein>
    <recommendedName>
        <fullName evidence="7">SUN domain-containing protein</fullName>
    </recommendedName>
</protein>
<comment type="subcellular location">
    <subcellularLocation>
        <location evidence="1">Membrane</location>
    </subcellularLocation>
</comment>
<dbReference type="GO" id="GO:0016020">
    <property type="term" value="C:membrane"/>
    <property type="evidence" value="ECO:0007669"/>
    <property type="project" value="UniProtKB-SubCell"/>
</dbReference>
<evidence type="ECO:0000256" key="6">
    <source>
        <dbReference type="SAM" id="Phobius"/>
    </source>
</evidence>
<feature type="domain" description="SUN" evidence="7">
    <location>
        <begin position="278"/>
        <end position="455"/>
    </location>
</feature>
<dbReference type="GO" id="GO:0043495">
    <property type="term" value="F:protein-membrane adaptor activity"/>
    <property type="evidence" value="ECO:0000318"/>
    <property type="project" value="GO_Central"/>
</dbReference>
<evidence type="ECO:0000256" key="5">
    <source>
        <dbReference type="SAM" id="MobiDB-lite"/>
    </source>
</evidence>
<gene>
    <name evidence="8" type="ORF">AMTR_s00101p00088850</name>
</gene>
<name>W1NUS2_AMBTC</name>
<dbReference type="STRING" id="13333.W1NUS2"/>
<evidence type="ECO:0000256" key="4">
    <source>
        <dbReference type="ARBA" id="ARBA00023136"/>
    </source>
</evidence>
<feature type="region of interest" description="Disordered" evidence="5">
    <location>
        <begin position="1"/>
        <end position="39"/>
    </location>
</feature>
<dbReference type="HOGENOM" id="CLU_043737_3_0_1"/>
<evidence type="ECO:0000256" key="3">
    <source>
        <dbReference type="ARBA" id="ARBA00022989"/>
    </source>
</evidence>
<dbReference type="OrthoDB" id="342281at2759"/>
<dbReference type="OMA" id="VNAKPWV"/>
<dbReference type="PANTHER" id="PTHR12911:SF8">
    <property type="entry name" value="KLAROID PROTEIN-RELATED"/>
    <property type="match status" value="1"/>
</dbReference>
<sequence length="465" mass="51753">MSAPSIAATANPNPTSPPSSLAPALRQSARRRALAVTEKKSNTDILRNGKTVEEDLSHTIRGEMVIEPKDLQSNSKSKEVLAKKGVTNPLVSPRRGRKVVTKPETHKWVKFARIFIKNLFLLLCLLGLGNAIMRWVKRPVHVPSMGALDSENRITELESFLKTTTKMMQVQVEVMDLKISNEIGNLRREFGQKVENQEASFSNEIKNLESRTVGLEESLHKFSDMGLSSKEDIVGMLNDLLQQKGFHGNDQGLGLDDIRTMAKEIVEKEIEKHAADGLGRVDYALASGGGKVVRHSEAYYFGKVGNWLPVVKGRNGVHDNAQKMLEPSFGEPGQCFALKGSHGFVEIRLRTSIVPEAVTLEHVARSVAYDRTSALKEFRISGWPNGRDEDSSVDQTERVLLFGEFKYDLERSNAQTFDLNPASSVINIVRLDFLSNHGSPSHTCIYRLRVHGYEPDSLMPLAIQL</sequence>